<gene>
    <name evidence="2" type="ORF">BO99DRAFT_417835</name>
</gene>
<keyword evidence="3" id="KW-1185">Reference proteome</keyword>
<accession>A0A2V5GQ38</accession>
<evidence type="ECO:0000256" key="1">
    <source>
        <dbReference type="SAM" id="MobiDB-lite"/>
    </source>
</evidence>
<dbReference type="Proteomes" id="UP000249829">
    <property type="component" value="Unassembled WGS sequence"/>
</dbReference>
<organism evidence="2 3">
    <name type="scientific">Aspergillus violaceofuscus (strain CBS 115571)</name>
    <dbReference type="NCBI Taxonomy" id="1450538"/>
    <lineage>
        <taxon>Eukaryota</taxon>
        <taxon>Fungi</taxon>
        <taxon>Dikarya</taxon>
        <taxon>Ascomycota</taxon>
        <taxon>Pezizomycotina</taxon>
        <taxon>Eurotiomycetes</taxon>
        <taxon>Eurotiomycetidae</taxon>
        <taxon>Eurotiales</taxon>
        <taxon>Aspergillaceae</taxon>
        <taxon>Aspergillus</taxon>
    </lineage>
</organism>
<dbReference type="OMA" id="CIDMKRR"/>
<name>A0A2V5GQ38_ASPV1</name>
<reference evidence="2 3" key="1">
    <citation type="submission" date="2018-02" db="EMBL/GenBank/DDBJ databases">
        <title>The genomes of Aspergillus section Nigri reveals drivers in fungal speciation.</title>
        <authorList>
            <consortium name="DOE Joint Genome Institute"/>
            <person name="Vesth T.C."/>
            <person name="Nybo J."/>
            <person name="Theobald S."/>
            <person name="Brandl J."/>
            <person name="Frisvad J.C."/>
            <person name="Nielsen K.F."/>
            <person name="Lyhne E.K."/>
            <person name="Kogle M.E."/>
            <person name="Kuo A."/>
            <person name="Riley R."/>
            <person name="Clum A."/>
            <person name="Nolan M."/>
            <person name="Lipzen A."/>
            <person name="Salamov A."/>
            <person name="Henrissat B."/>
            <person name="Wiebenga A."/>
            <person name="De vries R.P."/>
            <person name="Grigoriev I.V."/>
            <person name="Mortensen U.H."/>
            <person name="Andersen M.R."/>
            <person name="Baker S.E."/>
        </authorList>
    </citation>
    <scope>NUCLEOTIDE SEQUENCE [LARGE SCALE GENOMIC DNA]</scope>
    <source>
        <strain evidence="2 3">CBS 115571</strain>
    </source>
</reference>
<evidence type="ECO:0000313" key="2">
    <source>
        <dbReference type="EMBL" id="PYI13179.1"/>
    </source>
</evidence>
<sequence>MCGDDALSIYGAPLHEITERDWVVPDEHIIEAIKAFTQAGFLQCPHRSEYARLDKLGLLDNFDDPDPDPLEELDPGPWKGDFDLPDYHFHLKFDSSSQNPQAIGYTPTRPIHLYRMSRLVPTFPIPPIGAPPRDDPYYRLTSDDRIRLFSHDSGDLPRGRQSDHEAFHPVEIPHLARWVEAHQLRILSNLPRAALPDGETMGVRWDRPPWLHRYMMLLVRYRMNVDITELSEPWRTLTALWQEVSPEYDKPYPNDRSGMKPYDSDYHQYLYQLCIDMKRRGELPPPDREHQHARKRRGHALSGLQGRTLKDGAPSPTSKMRARLYFVDIIINLYVSRSITFLVLLEAAKSGHLPSFLTPAQFLSCRHAVRHLRHITRTKNHPSLLLLRQGQSLRWALENMNSGNCAQYSMR</sequence>
<protein>
    <submittedName>
        <fullName evidence="2">Uncharacterized protein</fullName>
    </submittedName>
</protein>
<evidence type="ECO:0000313" key="3">
    <source>
        <dbReference type="Proteomes" id="UP000249829"/>
    </source>
</evidence>
<dbReference type="AlphaFoldDB" id="A0A2V5GQ38"/>
<dbReference type="EMBL" id="KZ825257">
    <property type="protein sequence ID" value="PYI13179.1"/>
    <property type="molecule type" value="Genomic_DNA"/>
</dbReference>
<proteinExistence type="predicted"/>
<feature type="region of interest" description="Disordered" evidence="1">
    <location>
        <begin position="282"/>
        <end position="316"/>
    </location>
</feature>